<keyword evidence="1" id="KW-0732">Signal</keyword>
<protein>
    <submittedName>
        <fullName evidence="2">Lipid A deacylase LpxR family protein</fullName>
    </submittedName>
</protein>
<dbReference type="OrthoDB" id="9776275at2"/>
<dbReference type="AlphaFoldDB" id="A0A4P6P742"/>
<dbReference type="RefSeq" id="WP_130604039.1">
    <property type="nucleotide sequence ID" value="NZ_CP034759.1"/>
</dbReference>
<reference evidence="2 3" key="1">
    <citation type="submission" date="2018-12" db="EMBL/GenBank/DDBJ databases">
        <title>Complete genome of Litorilituus sediminis.</title>
        <authorList>
            <person name="Liu A."/>
            <person name="Rong J."/>
        </authorList>
    </citation>
    <scope>NUCLEOTIDE SEQUENCE [LARGE SCALE GENOMIC DNA]</scope>
    <source>
        <strain evidence="2 3">JCM 17549</strain>
    </source>
</reference>
<sequence>MLYFQFFFAKLFLLVACTLFVLAPALASQWHAQIENDATFAQDGNYTNALALGWESAPITDLTLRQQKLPLWFHWQHAFLISQRNSQNSYGIKLNQRMWTPNEIKITSPQPYDRPYAGLLQLESHTSSYKSNYAQKNWFAIGVTGPASGAKQVQKYIHDWRDASKPKGWSYQIEQQLTVQLAYEVDTLLYRQASIANTDWEISGYSHIELGNFRSQADLGLMLRWGSNLANTFGRLSSHYAQLGNITSQVDSSAIIAYTKVQRGYRFNDLSIEGDLPYQSYVKVQHQQAKVALGFIWSLSSFAIDWSFNGYTKDYTSDAKTWHGYGSLSLIWSM</sequence>
<organism evidence="2 3">
    <name type="scientific">Litorilituus sediminis</name>
    <dbReference type="NCBI Taxonomy" id="718192"/>
    <lineage>
        <taxon>Bacteria</taxon>
        <taxon>Pseudomonadati</taxon>
        <taxon>Pseudomonadota</taxon>
        <taxon>Gammaproteobacteria</taxon>
        <taxon>Alteromonadales</taxon>
        <taxon>Colwelliaceae</taxon>
        <taxon>Litorilituus</taxon>
    </lineage>
</organism>
<dbReference type="Pfam" id="PF09982">
    <property type="entry name" value="LpxR"/>
    <property type="match status" value="1"/>
</dbReference>
<evidence type="ECO:0000313" key="2">
    <source>
        <dbReference type="EMBL" id="QBG37373.1"/>
    </source>
</evidence>
<accession>A0A4P6P742</accession>
<dbReference type="Proteomes" id="UP000290244">
    <property type="component" value="Chromosome"/>
</dbReference>
<evidence type="ECO:0000256" key="1">
    <source>
        <dbReference type="SAM" id="SignalP"/>
    </source>
</evidence>
<dbReference type="Gene3D" id="2.40.128.140">
    <property type="entry name" value="Outer membrane protein"/>
    <property type="match status" value="1"/>
</dbReference>
<feature type="signal peptide" evidence="1">
    <location>
        <begin position="1"/>
        <end position="27"/>
    </location>
</feature>
<dbReference type="KEGG" id="lsd:EMK97_17330"/>
<feature type="chain" id="PRO_5020597577" evidence="1">
    <location>
        <begin position="28"/>
        <end position="334"/>
    </location>
</feature>
<gene>
    <name evidence="2" type="ORF">EMK97_17330</name>
</gene>
<dbReference type="InterPro" id="IPR037107">
    <property type="entry name" value="Put_OMP_sf"/>
</dbReference>
<keyword evidence="3" id="KW-1185">Reference proteome</keyword>
<dbReference type="EMBL" id="CP034759">
    <property type="protein sequence ID" value="QBG37373.1"/>
    <property type="molecule type" value="Genomic_DNA"/>
</dbReference>
<evidence type="ECO:0000313" key="3">
    <source>
        <dbReference type="Proteomes" id="UP000290244"/>
    </source>
</evidence>
<name>A0A4P6P742_9GAMM</name>
<dbReference type="InterPro" id="IPR018707">
    <property type="entry name" value="LpxR"/>
</dbReference>
<proteinExistence type="predicted"/>